<evidence type="ECO:0000256" key="1">
    <source>
        <dbReference type="ARBA" id="ARBA00004308"/>
    </source>
</evidence>
<feature type="coiled-coil region" evidence="5">
    <location>
        <begin position="294"/>
        <end position="331"/>
    </location>
</feature>
<reference evidence="6 7" key="1">
    <citation type="journal article" date="2014" name="Nat. Genet.">
        <title>Whole-genome sequence of a flatfish provides insights into ZW sex chromosome evolution and adaptation to a benthic lifestyle.</title>
        <authorList>
            <person name="Chen S."/>
            <person name="Zhang G."/>
            <person name="Shao C."/>
            <person name="Huang Q."/>
            <person name="Liu G."/>
            <person name="Zhang P."/>
            <person name="Song W."/>
            <person name="An N."/>
            <person name="Chalopin D."/>
            <person name="Volff J.N."/>
            <person name="Hong Y."/>
            <person name="Li Q."/>
            <person name="Sha Z."/>
            <person name="Zhou H."/>
            <person name="Xie M."/>
            <person name="Yu Q."/>
            <person name="Liu Y."/>
            <person name="Xiang H."/>
            <person name="Wang N."/>
            <person name="Wu K."/>
            <person name="Yang C."/>
            <person name="Zhou Q."/>
            <person name="Liao X."/>
            <person name="Yang L."/>
            <person name="Hu Q."/>
            <person name="Zhang J."/>
            <person name="Meng L."/>
            <person name="Jin L."/>
            <person name="Tian Y."/>
            <person name="Lian J."/>
            <person name="Yang J."/>
            <person name="Miao G."/>
            <person name="Liu S."/>
            <person name="Liang Z."/>
            <person name="Yan F."/>
            <person name="Li Y."/>
            <person name="Sun B."/>
            <person name="Zhang H."/>
            <person name="Zhang J."/>
            <person name="Zhu Y."/>
            <person name="Du M."/>
            <person name="Zhao Y."/>
            <person name="Schartl M."/>
            <person name="Tang Q."/>
            <person name="Wang J."/>
        </authorList>
    </citation>
    <scope>NUCLEOTIDE SEQUENCE</scope>
</reference>
<reference evidence="6" key="3">
    <citation type="submission" date="2025-09" db="UniProtKB">
        <authorList>
            <consortium name="Ensembl"/>
        </authorList>
    </citation>
    <scope>IDENTIFICATION</scope>
</reference>
<sequence>MSSLMVRVRASRAQVHQELREREEVEKELGLVKGWIQDTRGLLLSPTADLDSLLQELEVINRRQSIERITELQQTKYQDLQAGLPSELSMQLAEVALALGSAEDQVIQDVKEDFNTRLQDIEAKLKIIALKLEDKSTDLEEAKEETKALCEECESCCRSLVELGVAVQEFGEQNPLLCKQLGDAVAKLTEVQRHMTQQVQDRANRLKKAERQFEEYQGMKGFILVWTEKAEALVHGNINWNSALQLQEQIRAHQALLRECRGLHGDLEAMGDREECLGEVLQTEGWGQQVKHLSRRTEELQQNAKTRLQSLQDAAKDMLRLESEVKTLHAAVDQIQVTLASPDLNRLSLREQLTQRQRLLVEMEGFKQQVAAVQQCQSALRLPEEVVTSLPTCRTAQTLQQEASQLQHTTIQQCNILQVEGRLYITNTSLHIYFYSTKCEIQKKSLHVISV</sequence>
<evidence type="ECO:0000313" key="6">
    <source>
        <dbReference type="Ensembl" id="ENSCSEP00000027714.1"/>
    </source>
</evidence>
<keyword evidence="4" id="KW-0472">Membrane</keyword>
<evidence type="ECO:0000256" key="3">
    <source>
        <dbReference type="ARBA" id="ARBA00022737"/>
    </source>
</evidence>
<dbReference type="PANTHER" id="PTHR14514:SF3">
    <property type="entry name" value="NESPRIN-1"/>
    <property type="match status" value="1"/>
</dbReference>
<evidence type="ECO:0000256" key="2">
    <source>
        <dbReference type="ARBA" id="ARBA00022553"/>
    </source>
</evidence>
<accession>A0A3P8WLS5</accession>
<evidence type="ECO:0000313" key="7">
    <source>
        <dbReference type="Proteomes" id="UP000265120"/>
    </source>
</evidence>
<dbReference type="InParanoid" id="A0A3P8WLS5"/>
<dbReference type="Ensembl" id="ENSCSET00000028085.1">
    <property type="protein sequence ID" value="ENSCSEP00000027714.1"/>
    <property type="gene ID" value="ENSCSEG00000017704.1"/>
</dbReference>
<comment type="subcellular location">
    <subcellularLocation>
        <location evidence="1">Endomembrane system</location>
    </subcellularLocation>
</comment>
<protein>
    <recommendedName>
        <fullName evidence="8">SYNE1</fullName>
    </recommendedName>
</protein>
<dbReference type="GeneTree" id="ENSGT01030000234944"/>
<keyword evidence="3" id="KW-0677">Repeat</keyword>
<feature type="coiled-coil region" evidence="5">
    <location>
        <begin position="125"/>
        <end position="152"/>
    </location>
</feature>
<dbReference type="AlphaFoldDB" id="A0A3P8WLS5"/>
<evidence type="ECO:0000256" key="5">
    <source>
        <dbReference type="SAM" id="Coils"/>
    </source>
</evidence>
<evidence type="ECO:0000256" key="4">
    <source>
        <dbReference type="ARBA" id="ARBA00023136"/>
    </source>
</evidence>
<dbReference type="OMA" id="NINWNSA"/>
<name>A0A3P8WLS5_CYNSE</name>
<dbReference type="Proteomes" id="UP000265120">
    <property type="component" value="Chromosome 7"/>
</dbReference>
<proteinExistence type="predicted"/>
<reference evidence="6" key="2">
    <citation type="submission" date="2025-08" db="UniProtKB">
        <authorList>
            <consortium name="Ensembl"/>
        </authorList>
    </citation>
    <scope>IDENTIFICATION</scope>
</reference>
<keyword evidence="7" id="KW-1185">Reference proteome</keyword>
<dbReference type="PANTHER" id="PTHR14514">
    <property type="entry name" value="PKA ANCHORING PROTEIN"/>
    <property type="match status" value="1"/>
</dbReference>
<dbReference type="STRING" id="244447.ENSCSEP00000027714"/>
<evidence type="ECO:0008006" key="8">
    <source>
        <dbReference type="Google" id="ProtNLM"/>
    </source>
</evidence>
<organism evidence="6 7">
    <name type="scientific">Cynoglossus semilaevis</name>
    <name type="common">Tongue sole</name>
    <dbReference type="NCBI Taxonomy" id="244447"/>
    <lineage>
        <taxon>Eukaryota</taxon>
        <taxon>Metazoa</taxon>
        <taxon>Chordata</taxon>
        <taxon>Craniata</taxon>
        <taxon>Vertebrata</taxon>
        <taxon>Euteleostomi</taxon>
        <taxon>Actinopterygii</taxon>
        <taxon>Neopterygii</taxon>
        <taxon>Teleostei</taxon>
        <taxon>Neoteleostei</taxon>
        <taxon>Acanthomorphata</taxon>
        <taxon>Carangaria</taxon>
        <taxon>Pleuronectiformes</taxon>
        <taxon>Pleuronectoidei</taxon>
        <taxon>Cynoglossidae</taxon>
        <taxon>Cynoglossinae</taxon>
        <taxon>Cynoglossus</taxon>
    </lineage>
</organism>
<dbReference type="SUPFAM" id="SSF46966">
    <property type="entry name" value="Spectrin repeat"/>
    <property type="match status" value="2"/>
</dbReference>
<keyword evidence="5" id="KW-0175">Coiled coil</keyword>
<keyword evidence="2" id="KW-0597">Phosphoprotein</keyword>
<dbReference type="Gene3D" id="1.20.58.60">
    <property type="match status" value="1"/>
</dbReference>